<dbReference type="PROSITE" id="PS50887">
    <property type="entry name" value="GGDEF"/>
    <property type="match status" value="1"/>
</dbReference>
<dbReference type="InterPro" id="IPR052155">
    <property type="entry name" value="Biofilm_reg_signaling"/>
</dbReference>
<sequence>MNFSKKINLKLVLIGIVFMGLLILTNGVLMKYALEKSAESTYNTHYKEAEKILNQEIYILKDIARKIAVDKNLVGILNNNRSIDDLTEEEIKKVTEEITYIQDYLKDLIFIDGVSIINIPGKYLFYSDKLIETPSYFENYKLENFQVSKDDNEITTGIYIDPITREYKFSVISFIYSDESNETLGVIVVDILLDNLVKDINSKFYMGELNSYIKIDDNTYYCSDGIVNNIDKKRNEHVIKMNNVLDDKIDIFLEFDKDSIIYNKNMKGINRVRILIFSILVIMYVSALVALIRRTFKPILNSLDKLKIVLKNLDNKDLEFERLDEFEQLEVVSNSLGTSIDKKIKSFIYHDELTQLPNRKLLLKLCNDLIENKEKFALIFVDLNKFKYINDVFGHSAGDEVLISFSNKLKKCLKDKGIVARYSGDEFIIIYTNYIDNDELELFYNNVVLEEFKEPVEFNNGKKVFMDFASGVSVYPRDGDSFNDLINKSDFMMYSSKRSSRNSKLVFFNDSIYNEIIKIENMKEDLKFAVDNNEFILYYQPIVDKNKCTKKLEALIRWNNKKLGCISPDKFIGYAEETGEIVKIGYWIIEEVCKNFIELFNLGYRLQVSINVSPIQLMEVDFVDRVEKILNKYNFIIENLCFEITESVVLDENIIIHYNLLLLNQKGIKIALDDFGTGYASFSYLKKFKLDILKIDRIFIDNEFNVDFKIVNSIKNIAHILNMETVIEGVETESQFMKLSNIGCDYFQGYYFSAPLPANEVIDYLNSANKE</sequence>
<dbReference type="Proteomes" id="UP000767334">
    <property type="component" value="Unassembled WGS sequence"/>
</dbReference>
<reference evidence="4 5" key="1">
    <citation type="journal article" date="2021" name="Sci. Rep.">
        <title>The distribution of antibiotic resistance genes in chicken gut microbiota commensals.</title>
        <authorList>
            <person name="Juricova H."/>
            <person name="Matiasovicova J."/>
            <person name="Kubasova T."/>
            <person name="Cejkova D."/>
            <person name="Rychlik I."/>
        </authorList>
    </citation>
    <scope>NUCLEOTIDE SEQUENCE [LARGE SCALE GENOMIC DNA]</scope>
    <source>
        <strain evidence="4 5">An435</strain>
    </source>
</reference>
<keyword evidence="5" id="KW-1185">Reference proteome</keyword>
<protein>
    <submittedName>
        <fullName evidence="4">EAL domain-containing protein</fullName>
    </submittedName>
</protein>
<accession>A0ABS2FGH3</accession>
<keyword evidence="1" id="KW-1133">Transmembrane helix</keyword>
<evidence type="ECO:0000313" key="5">
    <source>
        <dbReference type="Proteomes" id="UP000767334"/>
    </source>
</evidence>
<dbReference type="Pfam" id="PF00563">
    <property type="entry name" value="EAL"/>
    <property type="match status" value="1"/>
</dbReference>
<dbReference type="NCBIfam" id="TIGR00254">
    <property type="entry name" value="GGDEF"/>
    <property type="match status" value="1"/>
</dbReference>
<proteinExistence type="predicted"/>
<dbReference type="Gene3D" id="3.20.20.450">
    <property type="entry name" value="EAL domain"/>
    <property type="match status" value="1"/>
</dbReference>
<feature type="transmembrane region" description="Helical" evidence="1">
    <location>
        <begin position="12"/>
        <end position="34"/>
    </location>
</feature>
<feature type="transmembrane region" description="Helical" evidence="1">
    <location>
        <begin position="274"/>
        <end position="292"/>
    </location>
</feature>
<dbReference type="Pfam" id="PF00990">
    <property type="entry name" value="GGDEF"/>
    <property type="match status" value="1"/>
</dbReference>
<keyword evidence="1" id="KW-0812">Transmembrane</keyword>
<dbReference type="SUPFAM" id="SSF55073">
    <property type="entry name" value="Nucleotide cyclase"/>
    <property type="match status" value="1"/>
</dbReference>
<feature type="domain" description="GGDEF" evidence="3">
    <location>
        <begin position="374"/>
        <end position="509"/>
    </location>
</feature>
<comment type="caution">
    <text evidence="4">The sequence shown here is derived from an EMBL/GenBank/DDBJ whole genome shotgun (WGS) entry which is preliminary data.</text>
</comment>
<dbReference type="CDD" id="cd01949">
    <property type="entry name" value="GGDEF"/>
    <property type="match status" value="1"/>
</dbReference>
<dbReference type="CDD" id="cd18773">
    <property type="entry name" value="PDC1_HK_sensor"/>
    <property type="match status" value="1"/>
</dbReference>
<dbReference type="InterPro" id="IPR043128">
    <property type="entry name" value="Rev_trsase/Diguanyl_cyclase"/>
</dbReference>
<dbReference type="RefSeq" id="WP_204572153.1">
    <property type="nucleotide sequence ID" value="NZ_JACJLL010000032.1"/>
</dbReference>
<dbReference type="InterPro" id="IPR001633">
    <property type="entry name" value="EAL_dom"/>
</dbReference>
<dbReference type="SMART" id="SM00052">
    <property type="entry name" value="EAL"/>
    <property type="match status" value="1"/>
</dbReference>
<dbReference type="Gene3D" id="3.30.450.20">
    <property type="entry name" value="PAS domain"/>
    <property type="match status" value="2"/>
</dbReference>
<dbReference type="SMART" id="SM00267">
    <property type="entry name" value="GGDEF"/>
    <property type="match status" value="1"/>
</dbReference>
<dbReference type="PANTHER" id="PTHR44757">
    <property type="entry name" value="DIGUANYLATE CYCLASE DGCP"/>
    <property type="match status" value="1"/>
</dbReference>
<name>A0ABS2FGH3_9CLOT</name>
<evidence type="ECO:0000256" key="1">
    <source>
        <dbReference type="SAM" id="Phobius"/>
    </source>
</evidence>
<dbReference type="InterPro" id="IPR035919">
    <property type="entry name" value="EAL_sf"/>
</dbReference>
<keyword evidence="1" id="KW-0472">Membrane</keyword>
<dbReference type="PANTHER" id="PTHR44757:SF2">
    <property type="entry name" value="BIOFILM ARCHITECTURE MAINTENANCE PROTEIN MBAA"/>
    <property type="match status" value="1"/>
</dbReference>
<evidence type="ECO:0000313" key="4">
    <source>
        <dbReference type="EMBL" id="MBM6819056.1"/>
    </source>
</evidence>
<evidence type="ECO:0000259" key="2">
    <source>
        <dbReference type="PROSITE" id="PS50883"/>
    </source>
</evidence>
<organism evidence="4 5">
    <name type="scientific">Clostridium saudiense</name>
    <dbReference type="NCBI Taxonomy" id="1414720"/>
    <lineage>
        <taxon>Bacteria</taxon>
        <taxon>Bacillati</taxon>
        <taxon>Bacillota</taxon>
        <taxon>Clostridia</taxon>
        <taxon>Eubacteriales</taxon>
        <taxon>Clostridiaceae</taxon>
        <taxon>Clostridium</taxon>
    </lineage>
</organism>
<dbReference type="InterPro" id="IPR000160">
    <property type="entry name" value="GGDEF_dom"/>
</dbReference>
<dbReference type="InterPro" id="IPR029787">
    <property type="entry name" value="Nucleotide_cyclase"/>
</dbReference>
<feature type="domain" description="EAL" evidence="2">
    <location>
        <begin position="519"/>
        <end position="769"/>
    </location>
</feature>
<dbReference type="SUPFAM" id="SSF141868">
    <property type="entry name" value="EAL domain-like"/>
    <property type="match status" value="1"/>
</dbReference>
<dbReference type="EMBL" id="JACJLL010000032">
    <property type="protein sequence ID" value="MBM6819056.1"/>
    <property type="molecule type" value="Genomic_DNA"/>
</dbReference>
<dbReference type="PROSITE" id="PS50883">
    <property type="entry name" value="EAL"/>
    <property type="match status" value="1"/>
</dbReference>
<dbReference type="Gene3D" id="3.30.70.270">
    <property type="match status" value="1"/>
</dbReference>
<evidence type="ECO:0000259" key="3">
    <source>
        <dbReference type="PROSITE" id="PS50887"/>
    </source>
</evidence>
<gene>
    <name evidence="4" type="ORF">H6A19_06840</name>
</gene>
<dbReference type="CDD" id="cd01948">
    <property type="entry name" value="EAL"/>
    <property type="match status" value="1"/>
</dbReference>